<dbReference type="EMBL" id="KF900843">
    <property type="protein sequence ID" value="AIF08846.1"/>
    <property type="molecule type" value="Genomic_DNA"/>
</dbReference>
<evidence type="ECO:0000313" key="1">
    <source>
        <dbReference type="EMBL" id="AIF08846.1"/>
    </source>
</evidence>
<dbReference type="AlphaFoldDB" id="A0A075GY50"/>
<sequence>MQYFQAVQEGKKRANEAQMKLFDIAGFAMLTLTTKKKDGKFIPIGVENYCAAIHRPEGYLVILVDAEGYTKAQTKDLEKEEAGQIYSKVAESGIEEFPGNQITIWTETFDTIQSEFK</sequence>
<accession>A0A075GY50</accession>
<name>A0A075GY50_9ARCH</name>
<organism evidence="1">
    <name type="scientific">uncultured marine thaumarchaeote KM3_33_B12</name>
    <dbReference type="NCBI Taxonomy" id="1456125"/>
    <lineage>
        <taxon>Archaea</taxon>
        <taxon>Nitrososphaerota</taxon>
        <taxon>environmental samples</taxon>
    </lineage>
</organism>
<protein>
    <submittedName>
        <fullName evidence="1">Uncharacterized protein</fullName>
    </submittedName>
</protein>
<reference evidence="1" key="1">
    <citation type="journal article" date="2014" name="Genome Biol. Evol.">
        <title>Pangenome evidence for extensive interdomain horizontal transfer affecting lineage core and shell genes in uncultured planktonic thaumarchaeota and euryarchaeota.</title>
        <authorList>
            <person name="Deschamps P."/>
            <person name="Zivanovic Y."/>
            <person name="Moreira D."/>
            <person name="Rodriguez-Valera F."/>
            <person name="Lopez-Garcia P."/>
        </authorList>
    </citation>
    <scope>NUCLEOTIDE SEQUENCE</scope>
</reference>
<proteinExistence type="predicted"/>